<organism evidence="5 6">
    <name type="scientific">Oryza rufipogon</name>
    <name type="common">Brownbeard rice</name>
    <name type="synonym">Asian wild rice</name>
    <dbReference type="NCBI Taxonomy" id="4529"/>
    <lineage>
        <taxon>Eukaryota</taxon>
        <taxon>Viridiplantae</taxon>
        <taxon>Streptophyta</taxon>
        <taxon>Embryophyta</taxon>
        <taxon>Tracheophyta</taxon>
        <taxon>Spermatophyta</taxon>
        <taxon>Magnoliopsida</taxon>
        <taxon>Liliopsida</taxon>
        <taxon>Poales</taxon>
        <taxon>Poaceae</taxon>
        <taxon>BOP clade</taxon>
        <taxon>Oryzoideae</taxon>
        <taxon>Oryzeae</taxon>
        <taxon>Oryzinae</taxon>
        <taxon>Oryza</taxon>
    </lineage>
</organism>
<dbReference type="Gramene" id="ORUFI05G24550.1">
    <property type="protein sequence ID" value="ORUFI05G24550.1"/>
    <property type="gene ID" value="ORUFI05G24550"/>
</dbReference>
<dbReference type="InterPro" id="IPR045005">
    <property type="entry name" value="BPM1-6"/>
</dbReference>
<dbReference type="Proteomes" id="UP000008022">
    <property type="component" value="Unassembled WGS sequence"/>
</dbReference>
<evidence type="ECO:0000256" key="2">
    <source>
        <dbReference type="SAM" id="MobiDB-lite"/>
    </source>
</evidence>
<name>A0A0E0PQ32_ORYRU</name>
<reference evidence="6" key="1">
    <citation type="submission" date="2013-06" db="EMBL/GenBank/DDBJ databases">
        <authorList>
            <person name="Zhao Q."/>
        </authorList>
    </citation>
    <scope>NUCLEOTIDE SEQUENCE</scope>
    <source>
        <strain evidence="6">cv. W1943</strain>
    </source>
</reference>
<dbReference type="EnsemblPlants" id="ORUFI05G24550.1">
    <property type="protein sequence ID" value="ORUFI05G24550.1"/>
    <property type="gene ID" value="ORUFI05G24550"/>
</dbReference>
<comment type="pathway">
    <text evidence="1">Protein modification; protein ubiquitination.</text>
</comment>
<evidence type="ECO:0000259" key="3">
    <source>
        <dbReference type="PROSITE" id="PS50097"/>
    </source>
</evidence>
<dbReference type="SMART" id="SM00225">
    <property type="entry name" value="BTB"/>
    <property type="match status" value="1"/>
</dbReference>
<evidence type="ECO:0008006" key="7">
    <source>
        <dbReference type="Google" id="ProtNLM"/>
    </source>
</evidence>
<dbReference type="SUPFAM" id="SSF54695">
    <property type="entry name" value="POZ domain"/>
    <property type="match status" value="1"/>
</dbReference>
<dbReference type="HOGENOM" id="CLU_004253_2_1_1"/>
<evidence type="ECO:0000256" key="1">
    <source>
        <dbReference type="ARBA" id="ARBA00004906"/>
    </source>
</evidence>
<dbReference type="PANTHER" id="PTHR26379">
    <property type="entry name" value="BTB/POZ AND MATH DOMAIN-CONTAINING PROTEIN 1"/>
    <property type="match status" value="1"/>
</dbReference>
<dbReference type="PANTHER" id="PTHR26379:SF429">
    <property type="entry name" value="OS10G0428900 PROTEIN"/>
    <property type="match status" value="1"/>
</dbReference>
<proteinExistence type="predicted"/>
<dbReference type="AlphaFoldDB" id="A0A0E0PQ32"/>
<dbReference type="InterPro" id="IPR011333">
    <property type="entry name" value="SKP1/BTB/POZ_sf"/>
</dbReference>
<dbReference type="CDD" id="cd00121">
    <property type="entry name" value="MATH"/>
    <property type="match status" value="1"/>
</dbReference>
<dbReference type="Gene3D" id="3.30.710.10">
    <property type="entry name" value="Potassium Channel Kv1.1, Chain A"/>
    <property type="match status" value="1"/>
</dbReference>
<evidence type="ECO:0000259" key="4">
    <source>
        <dbReference type="PROSITE" id="PS50144"/>
    </source>
</evidence>
<dbReference type="Pfam" id="PF22486">
    <property type="entry name" value="MATH_2"/>
    <property type="match status" value="1"/>
</dbReference>
<reference evidence="5" key="2">
    <citation type="submission" date="2015-06" db="UniProtKB">
        <authorList>
            <consortium name="EnsemblPlants"/>
        </authorList>
    </citation>
    <scope>IDENTIFICATION</scope>
</reference>
<dbReference type="InterPro" id="IPR002083">
    <property type="entry name" value="MATH/TRAF_dom"/>
</dbReference>
<protein>
    <recommendedName>
        <fullName evidence="7">BTB domain-containing protein</fullName>
    </recommendedName>
</protein>
<dbReference type="InterPro" id="IPR000210">
    <property type="entry name" value="BTB/POZ_dom"/>
</dbReference>
<feature type="domain" description="MATH" evidence="4">
    <location>
        <begin position="15"/>
        <end position="146"/>
    </location>
</feature>
<dbReference type="OMA" id="CANYISF"/>
<feature type="domain" description="BTB" evidence="3">
    <location>
        <begin position="184"/>
        <end position="253"/>
    </location>
</feature>
<keyword evidence="6" id="KW-1185">Reference proteome</keyword>
<dbReference type="SUPFAM" id="SSF49599">
    <property type="entry name" value="TRAF domain-like"/>
    <property type="match status" value="1"/>
</dbReference>
<dbReference type="Pfam" id="PF00651">
    <property type="entry name" value="BTB"/>
    <property type="match status" value="1"/>
</dbReference>
<dbReference type="PROSITE" id="PS50144">
    <property type="entry name" value="MATH"/>
    <property type="match status" value="1"/>
</dbReference>
<dbReference type="eggNOG" id="KOG1987">
    <property type="taxonomic scope" value="Eukaryota"/>
</dbReference>
<dbReference type="Gene3D" id="2.60.210.10">
    <property type="entry name" value="Apoptosis, Tumor Necrosis Factor Receptor Associated Protein 2, Chain A"/>
    <property type="match status" value="1"/>
</dbReference>
<dbReference type="InterPro" id="IPR008974">
    <property type="entry name" value="TRAF-like"/>
</dbReference>
<dbReference type="GO" id="GO:0016567">
    <property type="term" value="P:protein ubiquitination"/>
    <property type="evidence" value="ECO:0007669"/>
    <property type="project" value="InterPro"/>
</dbReference>
<evidence type="ECO:0000313" key="5">
    <source>
        <dbReference type="EnsemblPlants" id="ORUFI05G24550.1"/>
    </source>
</evidence>
<accession>A0A0E0PQ32</accession>
<dbReference type="STRING" id="4529.A0A0E0PQ32"/>
<feature type="region of interest" description="Disordered" evidence="2">
    <location>
        <begin position="92"/>
        <end position="125"/>
    </location>
</feature>
<evidence type="ECO:0000313" key="6">
    <source>
        <dbReference type="Proteomes" id="UP000008022"/>
    </source>
</evidence>
<dbReference type="PROSITE" id="PS50097">
    <property type="entry name" value="BTB"/>
    <property type="match status" value="1"/>
</dbReference>
<sequence length="345" mass="37183">MASRSASIVQANVTSGYNLLTIDGYMATTPIPTGVYMTSSAFAIGGHQWRISYYPNGKNSGCADYISFDLILDENVAAPVYAQHRFRFAGDAEKEAEQAPAPPPPPSSSLTSFTSGSAARGRAGSILERSRRRHLKNDSFIVRCDVVVTEFRPAEVAPGSVDVDGPPSDLHRHLGDLLRGETGADVVFEVGGERFAAHRCVLDARSSVFDLELFGATTAKEVVVGQSTGIVRVDGMEARVFKALLFFAYTDSLPEMMTTTKKKMEEQAAGDGDDRYDIDAFTVGKVIALAEQHDCRVLRKLASISSCVVLDFRRMYCWAPATAAPSAAPFLLDKSCLKASSKSGS</sequence>
<feature type="compositionally biased region" description="Low complexity" evidence="2">
    <location>
        <begin position="108"/>
        <end position="119"/>
    </location>
</feature>